<dbReference type="AlphaFoldDB" id="A0A8H5IWD7"/>
<name>A0A8H5IWD7_9HYPO</name>
<protein>
    <submittedName>
        <fullName evidence="1">Uncharacterized protein</fullName>
    </submittedName>
</protein>
<gene>
    <name evidence="1" type="ORF">FNAPI_9376</name>
</gene>
<accession>A0A8H5IWD7</accession>
<organism evidence="1 2">
    <name type="scientific">Fusarium napiforme</name>
    <dbReference type="NCBI Taxonomy" id="42672"/>
    <lineage>
        <taxon>Eukaryota</taxon>
        <taxon>Fungi</taxon>
        <taxon>Dikarya</taxon>
        <taxon>Ascomycota</taxon>
        <taxon>Pezizomycotina</taxon>
        <taxon>Sordariomycetes</taxon>
        <taxon>Hypocreomycetidae</taxon>
        <taxon>Hypocreales</taxon>
        <taxon>Nectriaceae</taxon>
        <taxon>Fusarium</taxon>
        <taxon>Fusarium fujikuroi species complex</taxon>
    </lineage>
</organism>
<comment type="caution">
    <text evidence="1">The sequence shown here is derived from an EMBL/GenBank/DDBJ whole genome shotgun (WGS) entry which is preliminary data.</text>
</comment>
<evidence type="ECO:0000313" key="2">
    <source>
        <dbReference type="Proteomes" id="UP000574317"/>
    </source>
</evidence>
<evidence type="ECO:0000313" key="1">
    <source>
        <dbReference type="EMBL" id="KAF5544560.1"/>
    </source>
</evidence>
<reference evidence="1 2" key="1">
    <citation type="submission" date="2020-05" db="EMBL/GenBank/DDBJ databases">
        <title>Identification and distribution of gene clusters putatively required for synthesis of sphingolipid metabolism inhibitors in phylogenetically diverse species of the filamentous fungus Fusarium.</title>
        <authorList>
            <person name="Kim H.-S."/>
            <person name="Busman M."/>
            <person name="Brown D.W."/>
            <person name="Divon H."/>
            <person name="Uhlig S."/>
            <person name="Proctor R.H."/>
        </authorList>
    </citation>
    <scope>NUCLEOTIDE SEQUENCE [LARGE SCALE GENOMIC DNA]</scope>
    <source>
        <strain evidence="1 2">NRRL 25196</strain>
    </source>
</reference>
<proteinExistence type="predicted"/>
<dbReference type="EMBL" id="JAAOAO010000381">
    <property type="protein sequence ID" value="KAF5544560.1"/>
    <property type="molecule type" value="Genomic_DNA"/>
</dbReference>
<sequence>MSHNSIDEATLKMLEEQGGKQRLEAVFQDDWHPGLPVPIPEKPIYKFSESALQVGHFKEDPPSRSPSLSPNRKRNAKAYLRVKRIGTRYPFTIFLWCDADGESVNKRYIQMAEGLVIQDLKRDLRIMYNKQEISIVTTFNEELKVMKDRLALRACALKEETYKLPADQRREDKEPVFCSEADFELN</sequence>
<dbReference type="Proteomes" id="UP000574317">
    <property type="component" value="Unassembled WGS sequence"/>
</dbReference>
<keyword evidence="2" id="KW-1185">Reference proteome</keyword>